<dbReference type="eggNOG" id="COG0399">
    <property type="taxonomic scope" value="Bacteria"/>
</dbReference>
<keyword evidence="4" id="KW-0032">Aminotransferase</keyword>
<evidence type="ECO:0000256" key="1">
    <source>
        <dbReference type="ARBA" id="ARBA00022898"/>
    </source>
</evidence>
<dbReference type="AlphaFoldDB" id="Q21PF4"/>
<dbReference type="Pfam" id="PF01041">
    <property type="entry name" value="DegT_DnrJ_EryC1"/>
    <property type="match status" value="1"/>
</dbReference>
<keyword evidence="5" id="KW-1185">Reference proteome</keyword>
<name>Q21PF4_SACD2</name>
<evidence type="ECO:0000313" key="4">
    <source>
        <dbReference type="EMBL" id="ABD79425.1"/>
    </source>
</evidence>
<dbReference type="STRING" id="203122.Sde_0161"/>
<dbReference type="HOGENOM" id="CLU_705490_0_0_6"/>
<accession>Q21PF4</accession>
<dbReference type="KEGG" id="sde:Sde_0161"/>
<organism evidence="4 5">
    <name type="scientific">Saccharophagus degradans (strain 2-40 / ATCC 43961 / DSM 17024)</name>
    <dbReference type="NCBI Taxonomy" id="203122"/>
    <lineage>
        <taxon>Bacteria</taxon>
        <taxon>Pseudomonadati</taxon>
        <taxon>Pseudomonadota</taxon>
        <taxon>Gammaproteobacteria</taxon>
        <taxon>Cellvibrionales</taxon>
        <taxon>Cellvibrionaceae</taxon>
        <taxon>Saccharophagus</taxon>
    </lineage>
</organism>
<dbReference type="GO" id="GO:0000271">
    <property type="term" value="P:polysaccharide biosynthetic process"/>
    <property type="evidence" value="ECO:0007669"/>
    <property type="project" value="TreeGrafter"/>
</dbReference>
<dbReference type="GO" id="GO:0008483">
    <property type="term" value="F:transaminase activity"/>
    <property type="evidence" value="ECO:0007669"/>
    <property type="project" value="UniProtKB-KW"/>
</dbReference>
<dbReference type="RefSeq" id="WP_011466649.1">
    <property type="nucleotide sequence ID" value="NC_007912.1"/>
</dbReference>
<dbReference type="InterPro" id="IPR015421">
    <property type="entry name" value="PyrdxlP-dep_Trfase_major"/>
</dbReference>
<dbReference type="Proteomes" id="UP000001947">
    <property type="component" value="Chromosome"/>
</dbReference>
<keyword evidence="1 3" id="KW-0663">Pyridoxal phosphate</keyword>
<dbReference type="PANTHER" id="PTHR30244">
    <property type="entry name" value="TRANSAMINASE"/>
    <property type="match status" value="1"/>
</dbReference>
<protein>
    <submittedName>
        <fullName evidence="4">DegT/DnrJ/EryC1/StrS aminotransferase</fullName>
    </submittedName>
</protein>
<reference evidence="4 5" key="1">
    <citation type="journal article" date="2008" name="PLoS Genet.">
        <title>Complete genome sequence of the complex carbohydrate-degrading marine bacterium, Saccharophagus degradans strain 2-40 T.</title>
        <authorList>
            <person name="Weiner R.M."/>
            <person name="Taylor L.E.II."/>
            <person name="Henrissat B."/>
            <person name="Hauser L."/>
            <person name="Land M."/>
            <person name="Coutinho P.M."/>
            <person name="Rancurel C."/>
            <person name="Saunders E.H."/>
            <person name="Longmire A.G."/>
            <person name="Zhang H."/>
            <person name="Bayer E.A."/>
            <person name="Gilbert H.J."/>
            <person name="Larimer F."/>
            <person name="Zhulin I.B."/>
            <person name="Ekborg N.A."/>
            <person name="Lamed R."/>
            <person name="Richardson P.M."/>
            <person name="Borovok I."/>
            <person name="Hutcheson S."/>
        </authorList>
    </citation>
    <scope>NUCLEOTIDE SEQUENCE [LARGE SCALE GENOMIC DNA]</scope>
    <source>
        <strain evidence="5">2-40 / ATCC 43961 / DSM 17024</strain>
    </source>
</reference>
<dbReference type="InterPro" id="IPR015424">
    <property type="entry name" value="PyrdxlP-dep_Trfase"/>
</dbReference>
<sequence length="375" mass="40425">MFKDIPPVGGKTSWDTTCPPPVFEGYEALFVDSGTSALALALLAARIQHGGECPEVLLPAYGCPDLVAATMFAGCKPVIIDIAAPDDPALCLEQLKAALNPNTAAVVAVNFLGVRERLLAIKKLLPVQTLLVEDNAQWYPELSEGVILHGHLTVNSFGRGKPASILGGGMLLMEAGLAGRVRDNLLALLGEASSGGGIKRKLITKVYNLLLNPYLYFWLNRNPLLSVGATHYDKLEQVSAMPACDLARVGANIECYLSQSRRVEEALDVVVRSNASLSSPGLDVATRRGRLLRYPLIASSAARRDELVEKMRAFGLTKMYQRALPFIDGVAHDVSVFDDVPNARAFAQRFLTLPVHSGVNAQALKLISQELNKSL</sequence>
<dbReference type="SUPFAM" id="SSF53383">
    <property type="entry name" value="PLP-dependent transferases"/>
    <property type="match status" value="1"/>
</dbReference>
<dbReference type="Gene3D" id="3.40.640.10">
    <property type="entry name" value="Type I PLP-dependent aspartate aminotransferase-like (Major domain)"/>
    <property type="match status" value="1"/>
</dbReference>
<keyword evidence="4" id="KW-0808">Transferase</keyword>
<evidence type="ECO:0000256" key="2">
    <source>
        <dbReference type="ARBA" id="ARBA00037999"/>
    </source>
</evidence>
<dbReference type="PANTHER" id="PTHR30244:SF34">
    <property type="entry name" value="DTDP-4-AMINO-4,6-DIDEOXYGALACTOSE TRANSAMINASE"/>
    <property type="match status" value="1"/>
</dbReference>
<proteinExistence type="inferred from homology"/>
<evidence type="ECO:0000256" key="3">
    <source>
        <dbReference type="RuleBase" id="RU004508"/>
    </source>
</evidence>
<dbReference type="OrthoDB" id="6379669at2"/>
<comment type="similarity">
    <text evidence="2 3">Belongs to the DegT/DnrJ/EryC1 family.</text>
</comment>
<dbReference type="GeneID" id="98611870"/>
<dbReference type="EMBL" id="CP000282">
    <property type="protein sequence ID" value="ABD79425.1"/>
    <property type="molecule type" value="Genomic_DNA"/>
</dbReference>
<evidence type="ECO:0000313" key="5">
    <source>
        <dbReference type="Proteomes" id="UP000001947"/>
    </source>
</evidence>
<dbReference type="GO" id="GO:0030170">
    <property type="term" value="F:pyridoxal phosphate binding"/>
    <property type="evidence" value="ECO:0007669"/>
    <property type="project" value="TreeGrafter"/>
</dbReference>
<gene>
    <name evidence="4" type="ordered locus">Sde_0161</name>
</gene>
<dbReference type="InterPro" id="IPR000653">
    <property type="entry name" value="DegT/StrS_aminotransferase"/>
</dbReference>